<keyword evidence="3 6" id="KW-1133">Transmembrane helix</keyword>
<sequence length="279" mass="30015">MTTPEPDPSNKPRHPTHSERRDIEKNQGLSAVSVYGIIHRSGTDELSRPLMSLWWSGVAAGMGISTSVLAEGILHGIYEDHPYRAAIENLGYTVGFILVILGRLQLFTENTLSAILPLLTHRKLHTLWVTARLWSVILLANFAGTFLSMALGVWAGTLKPETLDSMLAISRHFGELSFSEALRYGIPSGFYIAAIVWMMPAAGSAGILVIFLFTYLIAIAEFTHVIAGSAELFLLLMSGEIGVAHALSVGSGALLGNILGGTGLFALMAYGQVAGEIKH</sequence>
<dbReference type="InterPro" id="IPR000292">
    <property type="entry name" value="For/NO2_transpt"/>
</dbReference>
<evidence type="ECO:0000313" key="8">
    <source>
        <dbReference type="Proteomes" id="UP000617145"/>
    </source>
</evidence>
<dbReference type="Pfam" id="PF01226">
    <property type="entry name" value="Form_Nir_trans"/>
    <property type="match status" value="1"/>
</dbReference>
<protein>
    <recommendedName>
        <fullName evidence="9">Formate/nitrite transporter FocA, FNT family</fullName>
    </recommendedName>
</protein>
<dbReference type="PANTHER" id="PTHR30520:SF2">
    <property type="entry name" value="INNER MEMBRANE PROTEIN YFDC"/>
    <property type="match status" value="1"/>
</dbReference>
<evidence type="ECO:0000256" key="5">
    <source>
        <dbReference type="SAM" id="MobiDB-lite"/>
    </source>
</evidence>
<evidence type="ECO:0000313" key="7">
    <source>
        <dbReference type="EMBL" id="GGG72842.1"/>
    </source>
</evidence>
<evidence type="ECO:0000256" key="2">
    <source>
        <dbReference type="ARBA" id="ARBA00022692"/>
    </source>
</evidence>
<gene>
    <name evidence="7" type="ORF">GCM10011415_21240</name>
</gene>
<evidence type="ECO:0000256" key="4">
    <source>
        <dbReference type="ARBA" id="ARBA00023136"/>
    </source>
</evidence>
<feature type="region of interest" description="Disordered" evidence="5">
    <location>
        <begin position="1"/>
        <end position="23"/>
    </location>
</feature>
<feature type="transmembrane region" description="Helical" evidence="6">
    <location>
        <begin position="53"/>
        <end position="78"/>
    </location>
</feature>
<comment type="subcellular location">
    <subcellularLocation>
        <location evidence="1">Membrane</location>
        <topology evidence="1">Multi-pass membrane protein</topology>
    </subcellularLocation>
</comment>
<keyword evidence="4 6" id="KW-0472">Membrane</keyword>
<name>A0A8J2ZK51_9RHOB</name>
<feature type="transmembrane region" description="Helical" evidence="6">
    <location>
        <begin position="133"/>
        <end position="156"/>
    </location>
</feature>
<evidence type="ECO:0000256" key="6">
    <source>
        <dbReference type="SAM" id="Phobius"/>
    </source>
</evidence>
<evidence type="ECO:0000256" key="3">
    <source>
        <dbReference type="ARBA" id="ARBA00022989"/>
    </source>
</evidence>
<feature type="transmembrane region" description="Helical" evidence="6">
    <location>
        <begin position="190"/>
        <end position="218"/>
    </location>
</feature>
<evidence type="ECO:0008006" key="9">
    <source>
        <dbReference type="Google" id="ProtNLM"/>
    </source>
</evidence>
<dbReference type="RefSeq" id="WP_188790210.1">
    <property type="nucleotide sequence ID" value="NZ_BMJV01000004.1"/>
</dbReference>
<dbReference type="Proteomes" id="UP000617145">
    <property type="component" value="Unassembled WGS sequence"/>
</dbReference>
<dbReference type="InterPro" id="IPR023271">
    <property type="entry name" value="Aquaporin-like"/>
</dbReference>
<keyword evidence="8" id="KW-1185">Reference proteome</keyword>
<dbReference type="GO" id="GO:0005886">
    <property type="term" value="C:plasma membrane"/>
    <property type="evidence" value="ECO:0007669"/>
    <property type="project" value="TreeGrafter"/>
</dbReference>
<dbReference type="GO" id="GO:0015499">
    <property type="term" value="F:formate transmembrane transporter activity"/>
    <property type="evidence" value="ECO:0007669"/>
    <property type="project" value="TreeGrafter"/>
</dbReference>
<comment type="caution">
    <text evidence="7">The sequence shown here is derived from an EMBL/GenBank/DDBJ whole genome shotgun (WGS) entry which is preliminary data.</text>
</comment>
<reference evidence="7" key="1">
    <citation type="journal article" date="2014" name="Int. J. Syst. Evol. Microbiol.">
        <title>Complete genome sequence of Corynebacterium casei LMG S-19264T (=DSM 44701T), isolated from a smear-ripened cheese.</title>
        <authorList>
            <consortium name="US DOE Joint Genome Institute (JGI-PGF)"/>
            <person name="Walter F."/>
            <person name="Albersmeier A."/>
            <person name="Kalinowski J."/>
            <person name="Ruckert C."/>
        </authorList>
    </citation>
    <scope>NUCLEOTIDE SEQUENCE</scope>
    <source>
        <strain evidence="7">CGMCC 1.15762</strain>
    </source>
</reference>
<evidence type="ECO:0000256" key="1">
    <source>
        <dbReference type="ARBA" id="ARBA00004141"/>
    </source>
</evidence>
<keyword evidence="2 6" id="KW-0812">Transmembrane</keyword>
<dbReference type="Gene3D" id="1.20.1080.10">
    <property type="entry name" value="Glycerol uptake facilitator protein"/>
    <property type="match status" value="1"/>
</dbReference>
<feature type="transmembrane region" description="Helical" evidence="6">
    <location>
        <begin position="253"/>
        <end position="273"/>
    </location>
</feature>
<reference evidence="7" key="2">
    <citation type="submission" date="2020-09" db="EMBL/GenBank/DDBJ databases">
        <authorList>
            <person name="Sun Q."/>
            <person name="Zhou Y."/>
        </authorList>
    </citation>
    <scope>NUCLEOTIDE SEQUENCE</scope>
    <source>
        <strain evidence="7">CGMCC 1.15762</strain>
    </source>
</reference>
<feature type="transmembrane region" description="Helical" evidence="6">
    <location>
        <begin position="225"/>
        <end position="247"/>
    </location>
</feature>
<dbReference type="PANTHER" id="PTHR30520">
    <property type="entry name" value="FORMATE TRANSPORTER-RELATED"/>
    <property type="match status" value="1"/>
</dbReference>
<feature type="transmembrane region" description="Helical" evidence="6">
    <location>
        <begin position="90"/>
        <end position="112"/>
    </location>
</feature>
<dbReference type="EMBL" id="BMJV01000004">
    <property type="protein sequence ID" value="GGG72842.1"/>
    <property type="molecule type" value="Genomic_DNA"/>
</dbReference>
<accession>A0A8J2ZK51</accession>
<organism evidence="7 8">
    <name type="scientific">Salipiger pallidus</name>
    <dbReference type="NCBI Taxonomy" id="1775170"/>
    <lineage>
        <taxon>Bacteria</taxon>
        <taxon>Pseudomonadati</taxon>
        <taxon>Pseudomonadota</taxon>
        <taxon>Alphaproteobacteria</taxon>
        <taxon>Rhodobacterales</taxon>
        <taxon>Roseobacteraceae</taxon>
        <taxon>Salipiger</taxon>
    </lineage>
</organism>
<proteinExistence type="predicted"/>
<dbReference type="AlphaFoldDB" id="A0A8J2ZK51"/>